<name>A0A2S5RDV0_9MOLU</name>
<dbReference type="InterPro" id="IPR011067">
    <property type="entry name" value="Plasmid_toxin/cell-grow_inhib"/>
</dbReference>
<sequence>MDVNPKFKYKKFDFIQIRKLHSNIIFEEIKNGKIHLNFSDSKYIKPRPALILKEIKGTYIVIPLTSRPLINENSQLHKLLRYELKIKNLKKSYLMFDSILRLTKSQIDGLYKLGNKSINISGGAKKHILSVAIEKYTQIFS</sequence>
<proteinExistence type="predicted"/>
<evidence type="ECO:0000313" key="2">
    <source>
        <dbReference type="Proteomes" id="UP000237865"/>
    </source>
</evidence>
<keyword evidence="2" id="KW-1185">Reference proteome</keyword>
<evidence type="ECO:0000313" key="1">
    <source>
        <dbReference type="EMBL" id="PPE05305.1"/>
    </source>
</evidence>
<dbReference type="EMBL" id="PHNE01000003">
    <property type="protein sequence ID" value="PPE05305.1"/>
    <property type="molecule type" value="Genomic_DNA"/>
</dbReference>
<protein>
    <submittedName>
        <fullName evidence="1">Uncharacterized protein</fullName>
    </submittedName>
</protein>
<dbReference type="RefSeq" id="WP_028127053.1">
    <property type="nucleotide sequence ID" value="NZ_PHNE01000003.1"/>
</dbReference>
<comment type="caution">
    <text evidence="1">The sequence shown here is derived from an EMBL/GenBank/DDBJ whole genome shotgun (WGS) entry which is preliminary data.</text>
</comment>
<dbReference type="Gene3D" id="2.30.30.110">
    <property type="match status" value="1"/>
</dbReference>
<dbReference type="STRING" id="1399797.GCA_000518285_02030"/>
<gene>
    <name evidence="1" type="ORF">ELUCI_v1c06410</name>
</gene>
<dbReference type="AlphaFoldDB" id="A0A2S5RDV0"/>
<accession>A0A2S5RDV0</accession>
<organism evidence="1 2">
    <name type="scientific">Williamsoniiplasma lucivorax</name>
    <dbReference type="NCBI Taxonomy" id="209274"/>
    <lineage>
        <taxon>Bacteria</taxon>
        <taxon>Bacillati</taxon>
        <taxon>Mycoplasmatota</taxon>
        <taxon>Mollicutes</taxon>
        <taxon>Entomoplasmatales</taxon>
        <taxon>Williamsoniiplasma</taxon>
    </lineage>
</organism>
<reference evidence="1 2" key="1">
    <citation type="submission" date="2017-11" db="EMBL/GenBank/DDBJ databases">
        <title>Genome sequence of Entomoplasma lucivorax PIPN-2 (ATCC 49196).</title>
        <authorList>
            <person name="Lo W.-S."/>
            <person name="Gasparich G.E."/>
            <person name="Kuo C.-H."/>
        </authorList>
    </citation>
    <scope>NUCLEOTIDE SEQUENCE [LARGE SCALE GENOMIC DNA]</scope>
    <source>
        <strain evidence="1 2">PIPN-2</strain>
    </source>
</reference>
<dbReference type="Proteomes" id="UP000237865">
    <property type="component" value="Unassembled WGS sequence"/>
</dbReference>